<dbReference type="AlphaFoldDB" id="A0A9W2XX96"/>
<keyword evidence="2" id="KW-0472">Membrane</keyword>
<reference evidence="4" key="1">
    <citation type="submission" date="2025-08" db="UniProtKB">
        <authorList>
            <consortium name="RefSeq"/>
        </authorList>
    </citation>
    <scope>IDENTIFICATION</scope>
</reference>
<feature type="transmembrane region" description="Helical" evidence="2">
    <location>
        <begin position="46"/>
        <end position="63"/>
    </location>
</feature>
<evidence type="ECO:0000313" key="3">
    <source>
        <dbReference type="Proteomes" id="UP000515150"/>
    </source>
</evidence>
<dbReference type="Proteomes" id="UP000515150">
    <property type="component" value="Chromosome 7"/>
</dbReference>
<feature type="transmembrane region" description="Helical" evidence="2">
    <location>
        <begin position="147"/>
        <end position="166"/>
    </location>
</feature>
<keyword evidence="3" id="KW-1185">Reference proteome</keyword>
<organism evidence="3 4">
    <name type="scientific">Betta splendens</name>
    <name type="common">Siamese fighting fish</name>
    <dbReference type="NCBI Taxonomy" id="158456"/>
    <lineage>
        <taxon>Eukaryota</taxon>
        <taxon>Metazoa</taxon>
        <taxon>Chordata</taxon>
        <taxon>Craniata</taxon>
        <taxon>Vertebrata</taxon>
        <taxon>Euteleostomi</taxon>
        <taxon>Actinopterygii</taxon>
        <taxon>Neopterygii</taxon>
        <taxon>Teleostei</taxon>
        <taxon>Neoteleostei</taxon>
        <taxon>Acanthomorphata</taxon>
        <taxon>Anabantaria</taxon>
        <taxon>Anabantiformes</taxon>
        <taxon>Anabantoidei</taxon>
        <taxon>Osphronemidae</taxon>
        <taxon>Betta</taxon>
    </lineage>
</organism>
<dbReference type="GeneID" id="114858703"/>
<gene>
    <name evidence="4" type="primary">LOC114858703</name>
</gene>
<accession>A0A9W2XX96</accession>
<proteinExistence type="predicted"/>
<evidence type="ECO:0000313" key="4">
    <source>
        <dbReference type="RefSeq" id="XP_055366209.1"/>
    </source>
</evidence>
<dbReference type="KEGG" id="bspl:114858703"/>
<name>A0A9W2XX96_BETSP</name>
<dbReference type="OrthoDB" id="8813775at2759"/>
<protein>
    <submittedName>
        <fullName evidence="4">Uncharacterized protein LOC114858703</fullName>
    </submittedName>
</protein>
<keyword evidence="2" id="KW-1133">Transmembrane helix</keyword>
<feature type="transmembrane region" description="Helical" evidence="2">
    <location>
        <begin position="12"/>
        <end position="30"/>
    </location>
</feature>
<evidence type="ECO:0000256" key="2">
    <source>
        <dbReference type="SAM" id="Phobius"/>
    </source>
</evidence>
<feature type="compositionally biased region" description="Basic and acidic residues" evidence="1">
    <location>
        <begin position="358"/>
        <end position="373"/>
    </location>
</feature>
<sequence>MEKLLSKQLIPQNLGTFGAIVVMFTYSILLDRDIDCTCKQQDNLCYVYLFVPGCLIWVLMLWTRKTFLQICRKCYCCKFFCFLCKDIFKSLLIGLLWVAFVLIDGDWYVCCWNDHSTQQAQLSCKTPADLTYEDRVIIAELKNKSRILGISLLAAIVGLAAIMSWFEWRRLCQREAPKRKREGCCLPSKCCNTEGSKCCKTEGSKCSETEGSKCCNTEGSKCCNTEGSKCSNAEGSQRFEKLICCYREGSNCCKKEESISSRNKNIYYKMILKEEEKVLKEILRESSKSQLTEGIKGKICGEQWTECFDVAKSLIKEQKKPKLDGEGRCEGKRGEGGEGGDGERAEGGDGGMVGGGGDCDRIGVGEREGDRGSVGEGGGGGDGEQIGGEAGREG</sequence>
<feature type="compositionally biased region" description="Gly residues" evidence="1">
    <location>
        <begin position="348"/>
        <end position="357"/>
    </location>
</feature>
<feature type="region of interest" description="Disordered" evidence="1">
    <location>
        <begin position="323"/>
        <end position="394"/>
    </location>
</feature>
<feature type="compositionally biased region" description="Gly residues" evidence="1">
    <location>
        <begin position="374"/>
        <end position="394"/>
    </location>
</feature>
<keyword evidence="2" id="KW-0812">Transmembrane</keyword>
<evidence type="ECO:0000256" key="1">
    <source>
        <dbReference type="SAM" id="MobiDB-lite"/>
    </source>
</evidence>
<feature type="compositionally biased region" description="Basic and acidic residues" evidence="1">
    <location>
        <begin position="323"/>
        <end position="347"/>
    </location>
</feature>
<dbReference type="RefSeq" id="XP_055366209.1">
    <property type="nucleotide sequence ID" value="XM_055510234.1"/>
</dbReference>